<comment type="caution">
    <text evidence="2">The sequence shown here is derived from an EMBL/GenBank/DDBJ whole genome shotgun (WGS) entry which is preliminary data.</text>
</comment>
<feature type="non-terminal residue" evidence="2">
    <location>
        <position position="367"/>
    </location>
</feature>
<feature type="region of interest" description="Disordered" evidence="1">
    <location>
        <begin position="1"/>
        <end position="32"/>
    </location>
</feature>
<feature type="compositionally biased region" description="Polar residues" evidence="1">
    <location>
        <begin position="16"/>
        <end position="32"/>
    </location>
</feature>
<dbReference type="Proteomes" id="UP000193642">
    <property type="component" value="Unassembled WGS sequence"/>
</dbReference>
<feature type="region of interest" description="Disordered" evidence="1">
    <location>
        <begin position="257"/>
        <end position="289"/>
    </location>
</feature>
<organism evidence="2 3">
    <name type="scientific">Rhizoclosmatium globosum</name>
    <dbReference type="NCBI Taxonomy" id="329046"/>
    <lineage>
        <taxon>Eukaryota</taxon>
        <taxon>Fungi</taxon>
        <taxon>Fungi incertae sedis</taxon>
        <taxon>Chytridiomycota</taxon>
        <taxon>Chytridiomycota incertae sedis</taxon>
        <taxon>Chytridiomycetes</taxon>
        <taxon>Chytridiales</taxon>
        <taxon>Chytriomycetaceae</taxon>
        <taxon>Rhizoclosmatium</taxon>
    </lineage>
</organism>
<reference evidence="2 3" key="1">
    <citation type="submission" date="2016-07" db="EMBL/GenBank/DDBJ databases">
        <title>Pervasive Adenine N6-methylation of Active Genes in Fungi.</title>
        <authorList>
            <consortium name="DOE Joint Genome Institute"/>
            <person name="Mondo S.J."/>
            <person name="Dannebaum R.O."/>
            <person name="Kuo R.C."/>
            <person name="Labutti K."/>
            <person name="Haridas S."/>
            <person name="Kuo A."/>
            <person name="Salamov A."/>
            <person name="Ahrendt S.R."/>
            <person name="Lipzen A."/>
            <person name="Sullivan W."/>
            <person name="Andreopoulos W.B."/>
            <person name="Clum A."/>
            <person name="Lindquist E."/>
            <person name="Daum C."/>
            <person name="Ramamoorthy G.K."/>
            <person name="Gryganskyi A."/>
            <person name="Culley D."/>
            <person name="Magnuson J.K."/>
            <person name="James T.Y."/>
            <person name="O'Malley M.A."/>
            <person name="Stajich J.E."/>
            <person name="Spatafora J.W."/>
            <person name="Visel A."/>
            <person name="Grigoriev I.V."/>
        </authorList>
    </citation>
    <scope>NUCLEOTIDE SEQUENCE [LARGE SCALE GENOMIC DNA]</scope>
    <source>
        <strain evidence="2 3">JEL800</strain>
    </source>
</reference>
<evidence type="ECO:0000256" key="1">
    <source>
        <dbReference type="SAM" id="MobiDB-lite"/>
    </source>
</evidence>
<name>A0A1Y2AIW2_9FUNG</name>
<protein>
    <submittedName>
        <fullName evidence="2">Uncharacterized protein</fullName>
    </submittedName>
</protein>
<keyword evidence="3" id="KW-1185">Reference proteome</keyword>
<evidence type="ECO:0000313" key="3">
    <source>
        <dbReference type="Proteomes" id="UP000193642"/>
    </source>
</evidence>
<feature type="compositionally biased region" description="Basic and acidic residues" evidence="1">
    <location>
        <begin position="260"/>
        <end position="275"/>
    </location>
</feature>
<feature type="compositionally biased region" description="Acidic residues" evidence="1">
    <location>
        <begin position="1"/>
        <end position="13"/>
    </location>
</feature>
<gene>
    <name evidence="2" type="ORF">BCR33DRAFT_861390</name>
</gene>
<evidence type="ECO:0000313" key="2">
    <source>
        <dbReference type="EMBL" id="ORY22523.1"/>
    </source>
</evidence>
<dbReference type="OrthoDB" id="10354633at2759"/>
<dbReference type="EMBL" id="MCGO01000179">
    <property type="protein sequence ID" value="ORY22523.1"/>
    <property type="molecule type" value="Genomic_DNA"/>
</dbReference>
<feature type="compositionally biased region" description="Basic residues" evidence="1">
    <location>
        <begin position="276"/>
        <end position="287"/>
    </location>
</feature>
<accession>A0A1Y2AIW2</accession>
<feature type="region of interest" description="Disordered" evidence="1">
    <location>
        <begin position="67"/>
        <end position="92"/>
    </location>
</feature>
<feature type="compositionally biased region" description="Basic and acidic residues" evidence="1">
    <location>
        <begin position="81"/>
        <end position="92"/>
    </location>
</feature>
<proteinExistence type="predicted"/>
<sequence length="367" mass="41649">MFDSAESENNEDSLDAHQTYQLSPSKTTSLPLQTQENHLENINGNLIQLESCSVHSNGFVEGDALKGGEVLDEPEPVTEQESNHATKETEDCSKVEGAMFSGKVTSNVGDYTHWHTTEASQADMDDFLPDYEDCQESDFSSLLDSPLSDLNDDFLSSDDEAVSSNKGTIIVECYPADSQKDKSSTNGCSWTEVIKQEYGLVWPEYCTLQKQMIRFRDEHHIAHVPNRALEIPNSLQTEFKVFIDPFIKDYLASRTRKRTSRENMTEDDNGKEQKNGNRKGKRKRRRRGEMVVEKNIKLDTNIQEEKQHGDIEALDSLARNYEAIIVKMMPSFPNLMPSEQGAIISGVLLYVEQLRQGKLEEGWMNEF</sequence>
<dbReference type="AlphaFoldDB" id="A0A1Y2AIW2"/>